<evidence type="ECO:0000313" key="2">
    <source>
        <dbReference type="Proteomes" id="UP000217790"/>
    </source>
</evidence>
<gene>
    <name evidence="1" type="ORF">ARMGADRAFT_1011689</name>
</gene>
<protein>
    <submittedName>
        <fullName evidence="1">Uncharacterized protein</fullName>
    </submittedName>
</protein>
<reference evidence="2" key="1">
    <citation type="journal article" date="2017" name="Nat. Ecol. Evol.">
        <title>Genome expansion and lineage-specific genetic innovations in the forest pathogenic fungi Armillaria.</title>
        <authorList>
            <person name="Sipos G."/>
            <person name="Prasanna A.N."/>
            <person name="Walter M.C."/>
            <person name="O'Connor E."/>
            <person name="Balint B."/>
            <person name="Krizsan K."/>
            <person name="Kiss B."/>
            <person name="Hess J."/>
            <person name="Varga T."/>
            <person name="Slot J."/>
            <person name="Riley R."/>
            <person name="Boka B."/>
            <person name="Rigling D."/>
            <person name="Barry K."/>
            <person name="Lee J."/>
            <person name="Mihaltcheva S."/>
            <person name="LaButti K."/>
            <person name="Lipzen A."/>
            <person name="Waldron R."/>
            <person name="Moloney N.M."/>
            <person name="Sperisen C."/>
            <person name="Kredics L."/>
            <person name="Vagvoelgyi C."/>
            <person name="Patrignani A."/>
            <person name="Fitzpatrick D."/>
            <person name="Nagy I."/>
            <person name="Doyle S."/>
            <person name="Anderson J.B."/>
            <person name="Grigoriev I.V."/>
            <person name="Gueldener U."/>
            <person name="Muensterkoetter M."/>
            <person name="Nagy L.G."/>
        </authorList>
    </citation>
    <scope>NUCLEOTIDE SEQUENCE [LARGE SCALE GENOMIC DNA]</scope>
    <source>
        <strain evidence="2">Ar21-2</strain>
    </source>
</reference>
<dbReference type="InParanoid" id="A0A2H3DTM3"/>
<dbReference type="Proteomes" id="UP000217790">
    <property type="component" value="Unassembled WGS sequence"/>
</dbReference>
<name>A0A2H3DTM3_ARMGA</name>
<sequence>MQRAVVNNEVYDFVTAEGIQEHRPNRTDARESQLYKRETIVVWDGRRCVVLGPGIMKNVYGHPEWAGVAS</sequence>
<dbReference type="EMBL" id="KZ293653">
    <property type="protein sequence ID" value="PBK94812.1"/>
    <property type="molecule type" value="Genomic_DNA"/>
</dbReference>
<accession>A0A2H3DTM3</accession>
<proteinExistence type="predicted"/>
<dbReference type="OrthoDB" id="3269637at2759"/>
<keyword evidence="2" id="KW-1185">Reference proteome</keyword>
<evidence type="ECO:0000313" key="1">
    <source>
        <dbReference type="EMBL" id="PBK94812.1"/>
    </source>
</evidence>
<dbReference type="AlphaFoldDB" id="A0A2H3DTM3"/>
<organism evidence="1 2">
    <name type="scientific">Armillaria gallica</name>
    <name type="common">Bulbous honey fungus</name>
    <name type="synonym">Armillaria bulbosa</name>
    <dbReference type="NCBI Taxonomy" id="47427"/>
    <lineage>
        <taxon>Eukaryota</taxon>
        <taxon>Fungi</taxon>
        <taxon>Dikarya</taxon>
        <taxon>Basidiomycota</taxon>
        <taxon>Agaricomycotina</taxon>
        <taxon>Agaricomycetes</taxon>
        <taxon>Agaricomycetidae</taxon>
        <taxon>Agaricales</taxon>
        <taxon>Marasmiineae</taxon>
        <taxon>Physalacriaceae</taxon>
        <taxon>Armillaria</taxon>
    </lineage>
</organism>